<proteinExistence type="predicted"/>
<evidence type="ECO:0000313" key="2">
    <source>
        <dbReference type="EMBL" id="JAD37281.1"/>
    </source>
</evidence>
<evidence type="ECO:0000256" key="1">
    <source>
        <dbReference type="SAM" id="SignalP"/>
    </source>
</evidence>
<protein>
    <submittedName>
        <fullName evidence="2">Uncharacterized protein</fullName>
    </submittedName>
</protein>
<reference evidence="2" key="2">
    <citation type="journal article" date="2015" name="Data Brief">
        <title>Shoot transcriptome of the giant reed, Arundo donax.</title>
        <authorList>
            <person name="Barrero R.A."/>
            <person name="Guerrero F.D."/>
            <person name="Moolhuijzen P."/>
            <person name="Goolsby J.A."/>
            <person name="Tidwell J."/>
            <person name="Bellgard S.E."/>
            <person name="Bellgard M.I."/>
        </authorList>
    </citation>
    <scope>NUCLEOTIDE SEQUENCE</scope>
    <source>
        <tissue evidence="2">Shoot tissue taken approximately 20 cm above the soil surface</tissue>
    </source>
</reference>
<feature type="signal peptide" evidence="1">
    <location>
        <begin position="1"/>
        <end position="20"/>
    </location>
</feature>
<sequence>MSNILFHFTWALNSVVQVLAYCTSHSHSLATVE</sequence>
<accession>A0A0A8ZEN8</accession>
<organism evidence="2">
    <name type="scientific">Arundo donax</name>
    <name type="common">Giant reed</name>
    <name type="synonym">Donax arundinaceus</name>
    <dbReference type="NCBI Taxonomy" id="35708"/>
    <lineage>
        <taxon>Eukaryota</taxon>
        <taxon>Viridiplantae</taxon>
        <taxon>Streptophyta</taxon>
        <taxon>Embryophyta</taxon>
        <taxon>Tracheophyta</taxon>
        <taxon>Spermatophyta</taxon>
        <taxon>Magnoliopsida</taxon>
        <taxon>Liliopsida</taxon>
        <taxon>Poales</taxon>
        <taxon>Poaceae</taxon>
        <taxon>PACMAD clade</taxon>
        <taxon>Arundinoideae</taxon>
        <taxon>Arundineae</taxon>
        <taxon>Arundo</taxon>
    </lineage>
</organism>
<feature type="chain" id="PRO_5002062222" evidence="1">
    <location>
        <begin position="21"/>
        <end position="33"/>
    </location>
</feature>
<dbReference type="AlphaFoldDB" id="A0A0A8ZEN8"/>
<reference evidence="2" key="1">
    <citation type="submission" date="2014-09" db="EMBL/GenBank/DDBJ databases">
        <authorList>
            <person name="Magalhaes I.L.F."/>
            <person name="Oliveira U."/>
            <person name="Santos F.R."/>
            <person name="Vidigal T.H.D.A."/>
            <person name="Brescovit A.D."/>
            <person name="Santos A.J."/>
        </authorList>
    </citation>
    <scope>NUCLEOTIDE SEQUENCE</scope>
    <source>
        <tissue evidence="2">Shoot tissue taken approximately 20 cm above the soil surface</tissue>
    </source>
</reference>
<keyword evidence="1" id="KW-0732">Signal</keyword>
<name>A0A0A8ZEN8_ARUDO</name>
<dbReference type="EMBL" id="GBRH01260614">
    <property type="protein sequence ID" value="JAD37281.1"/>
    <property type="molecule type" value="Transcribed_RNA"/>
</dbReference>